<organism evidence="8 9">
    <name type="scientific">Candidatus Uhrbacteria bacterium RIFCSPLOWO2_01_FULL_53_9</name>
    <dbReference type="NCBI Taxonomy" id="1802403"/>
    <lineage>
        <taxon>Bacteria</taxon>
        <taxon>Candidatus Uhriibacteriota</taxon>
    </lineage>
</organism>
<feature type="transmembrane region" description="Helical" evidence="6">
    <location>
        <begin position="351"/>
        <end position="375"/>
    </location>
</feature>
<evidence type="ECO:0000256" key="3">
    <source>
        <dbReference type="ARBA" id="ARBA00022692"/>
    </source>
</evidence>
<gene>
    <name evidence="8" type="ORF">A3B32_03190</name>
</gene>
<dbReference type="EMBL" id="MGEL01000014">
    <property type="protein sequence ID" value="OGL83413.1"/>
    <property type="molecule type" value="Genomic_DNA"/>
</dbReference>
<dbReference type="NCBIfam" id="TIGR00360">
    <property type="entry name" value="ComEC_N-term"/>
    <property type="match status" value="1"/>
</dbReference>
<evidence type="ECO:0000256" key="4">
    <source>
        <dbReference type="ARBA" id="ARBA00022989"/>
    </source>
</evidence>
<sequence>MLLNFAMVTLVQIWANLTPHRWLLLVCATWLVSVGIVMAFTRNRFTQVAPGEIELKGTVADIVDQRGIRQTIRVKVPGERQTIQAQVGGYPALHIGDRIAVTCELQGIEGLAVEAFRYDRYLRKERVAALCRSYATPKVIERKNSWRARLFSTRDHVEGSLQQYLHEPHASLLIGLLYGARSTLPDDIQEAFRRSGTMHIVAVSGYNVLLVSSALLYVLSLFLRRQRSLAIVLLCIAAFAMLAGADAAVVRAAMMGGLVLVARHIGRPAQSPVLLLLAATVMTAVNPHILFDDAGFHLSFAAAAGLIWLAPHIRQRLRGYPKLLRSILSETTAATAMTSPILWLQFGQLSLVALISNLFVLPLIPFAVGFGLLGIGGSLLADYLPLDWLGVASVFPAYLVLDLMLTLIRLFAALPWLTVS</sequence>
<name>A0A1F7UYS2_9BACT</name>
<evidence type="ECO:0000313" key="8">
    <source>
        <dbReference type="EMBL" id="OGL83413.1"/>
    </source>
</evidence>
<feature type="transmembrane region" description="Helical" evidence="6">
    <location>
        <begin position="229"/>
        <end position="261"/>
    </location>
</feature>
<evidence type="ECO:0000256" key="1">
    <source>
        <dbReference type="ARBA" id="ARBA00004651"/>
    </source>
</evidence>
<dbReference type="PANTHER" id="PTHR30619:SF7">
    <property type="entry name" value="BETA-LACTAMASE DOMAIN PROTEIN"/>
    <property type="match status" value="1"/>
</dbReference>
<keyword evidence="2" id="KW-1003">Cell membrane</keyword>
<comment type="caution">
    <text evidence="8">The sequence shown here is derived from an EMBL/GenBank/DDBJ whole genome shotgun (WGS) entry which is preliminary data.</text>
</comment>
<dbReference type="Pfam" id="PF03772">
    <property type="entry name" value="Competence"/>
    <property type="match status" value="1"/>
</dbReference>
<keyword evidence="3 6" id="KW-0812">Transmembrane</keyword>
<keyword evidence="4 6" id="KW-1133">Transmembrane helix</keyword>
<dbReference type="PANTHER" id="PTHR30619">
    <property type="entry name" value="DNA INTERNALIZATION/COMPETENCE PROTEIN COMEC/REC2"/>
    <property type="match status" value="1"/>
</dbReference>
<dbReference type="GO" id="GO:0005886">
    <property type="term" value="C:plasma membrane"/>
    <property type="evidence" value="ECO:0007669"/>
    <property type="project" value="UniProtKB-SubCell"/>
</dbReference>
<reference evidence="8 9" key="1">
    <citation type="journal article" date="2016" name="Nat. Commun.">
        <title>Thousands of microbial genomes shed light on interconnected biogeochemical processes in an aquifer system.</title>
        <authorList>
            <person name="Anantharaman K."/>
            <person name="Brown C.T."/>
            <person name="Hug L.A."/>
            <person name="Sharon I."/>
            <person name="Castelle C.J."/>
            <person name="Probst A.J."/>
            <person name="Thomas B.C."/>
            <person name="Singh A."/>
            <person name="Wilkins M.J."/>
            <person name="Karaoz U."/>
            <person name="Brodie E.L."/>
            <person name="Williams K.H."/>
            <person name="Hubbard S.S."/>
            <person name="Banfield J.F."/>
        </authorList>
    </citation>
    <scope>NUCLEOTIDE SEQUENCE [LARGE SCALE GENOMIC DNA]</scope>
</reference>
<dbReference type="InterPro" id="IPR052159">
    <property type="entry name" value="Competence_DNA_uptake"/>
</dbReference>
<feature type="transmembrane region" description="Helical" evidence="6">
    <location>
        <begin position="395"/>
        <end position="417"/>
    </location>
</feature>
<evidence type="ECO:0000256" key="5">
    <source>
        <dbReference type="ARBA" id="ARBA00023136"/>
    </source>
</evidence>
<keyword evidence="5 6" id="KW-0472">Membrane</keyword>
<feature type="transmembrane region" description="Helical" evidence="6">
    <location>
        <begin position="200"/>
        <end position="223"/>
    </location>
</feature>
<dbReference type="AlphaFoldDB" id="A0A1F7UYS2"/>
<comment type="subcellular location">
    <subcellularLocation>
        <location evidence="1">Cell membrane</location>
        <topology evidence="1">Multi-pass membrane protein</topology>
    </subcellularLocation>
</comment>
<feature type="domain" description="ComEC/Rec2-related protein" evidence="7">
    <location>
        <begin position="176"/>
        <end position="418"/>
    </location>
</feature>
<proteinExistence type="predicted"/>
<accession>A0A1F7UYS2</accession>
<feature type="transmembrane region" description="Helical" evidence="6">
    <location>
        <begin position="296"/>
        <end position="313"/>
    </location>
</feature>
<dbReference type="Proteomes" id="UP000176932">
    <property type="component" value="Unassembled WGS sequence"/>
</dbReference>
<evidence type="ECO:0000256" key="2">
    <source>
        <dbReference type="ARBA" id="ARBA00022475"/>
    </source>
</evidence>
<evidence type="ECO:0000259" key="7">
    <source>
        <dbReference type="Pfam" id="PF03772"/>
    </source>
</evidence>
<dbReference type="InterPro" id="IPR004477">
    <property type="entry name" value="ComEC_N"/>
</dbReference>
<feature type="transmembrane region" description="Helical" evidence="6">
    <location>
        <begin position="20"/>
        <end position="40"/>
    </location>
</feature>
<protein>
    <recommendedName>
        <fullName evidence="7">ComEC/Rec2-related protein domain-containing protein</fullName>
    </recommendedName>
</protein>
<evidence type="ECO:0000256" key="6">
    <source>
        <dbReference type="SAM" id="Phobius"/>
    </source>
</evidence>
<evidence type="ECO:0000313" key="9">
    <source>
        <dbReference type="Proteomes" id="UP000176932"/>
    </source>
</evidence>